<name>A0A9W4XD60_9ASCO</name>
<evidence type="ECO:0000256" key="2">
    <source>
        <dbReference type="ARBA" id="ARBA00007861"/>
    </source>
</evidence>
<dbReference type="CDD" id="cd22858">
    <property type="entry name" value="Nsa1"/>
    <property type="match status" value="1"/>
</dbReference>
<dbReference type="InterPro" id="IPR037379">
    <property type="entry name" value="WDR74/Nsa1"/>
</dbReference>
<organism evidence="6 7">
    <name type="scientific">Candida verbasci</name>
    <dbReference type="NCBI Taxonomy" id="1227364"/>
    <lineage>
        <taxon>Eukaryota</taxon>
        <taxon>Fungi</taxon>
        <taxon>Dikarya</taxon>
        <taxon>Ascomycota</taxon>
        <taxon>Saccharomycotina</taxon>
        <taxon>Pichiomycetes</taxon>
        <taxon>Debaryomycetaceae</taxon>
        <taxon>Candida/Lodderomyces clade</taxon>
        <taxon>Candida</taxon>
    </lineage>
</organism>
<comment type="similarity">
    <text evidence="2">Belongs to the NSA1 family.</text>
</comment>
<reference evidence="6" key="1">
    <citation type="submission" date="2022-12" db="EMBL/GenBank/DDBJ databases">
        <authorList>
            <person name="Brejova B."/>
        </authorList>
    </citation>
    <scope>NUCLEOTIDE SEQUENCE</scope>
</reference>
<comment type="function">
    <text evidence="1">Involved in the biogenesis of the 60S ribosomal subunit.</text>
</comment>
<dbReference type="AlphaFoldDB" id="A0A9W4XD60"/>
<evidence type="ECO:0000256" key="1">
    <source>
        <dbReference type="ARBA" id="ARBA00002889"/>
    </source>
</evidence>
<dbReference type="SUPFAM" id="SSF50978">
    <property type="entry name" value="WD40 repeat-like"/>
    <property type="match status" value="1"/>
</dbReference>
<keyword evidence="7" id="KW-1185">Reference proteome</keyword>
<dbReference type="PANTHER" id="PTHR16038">
    <property type="entry name" value="NOP SEVEN ASSOCIATED PROTEIN 1"/>
    <property type="match status" value="1"/>
</dbReference>
<evidence type="ECO:0000256" key="5">
    <source>
        <dbReference type="SAM" id="MobiDB-lite"/>
    </source>
</evidence>
<dbReference type="GO" id="GO:0030687">
    <property type="term" value="C:preribosome, large subunit precursor"/>
    <property type="evidence" value="ECO:0007669"/>
    <property type="project" value="TreeGrafter"/>
</dbReference>
<gene>
    <name evidence="6" type="ORF">CANVERA_P2472</name>
</gene>
<dbReference type="PANTHER" id="PTHR16038:SF4">
    <property type="entry name" value="WD REPEAT-CONTAINING PROTEIN 74"/>
    <property type="match status" value="1"/>
</dbReference>
<dbReference type="InterPro" id="IPR036322">
    <property type="entry name" value="WD40_repeat_dom_sf"/>
</dbReference>
<dbReference type="GO" id="GO:0042273">
    <property type="term" value="P:ribosomal large subunit biogenesis"/>
    <property type="evidence" value="ECO:0007669"/>
    <property type="project" value="InterPro"/>
</dbReference>
<dbReference type="InterPro" id="IPR015943">
    <property type="entry name" value="WD40/YVTN_repeat-like_dom_sf"/>
</dbReference>
<evidence type="ECO:0000313" key="6">
    <source>
        <dbReference type="EMBL" id="CAI5757960.1"/>
    </source>
</evidence>
<dbReference type="EMBL" id="CANTUO010000002">
    <property type="protein sequence ID" value="CAI5757960.1"/>
    <property type="molecule type" value="Genomic_DNA"/>
</dbReference>
<dbReference type="GO" id="GO:0005730">
    <property type="term" value="C:nucleolus"/>
    <property type="evidence" value="ECO:0007669"/>
    <property type="project" value="InterPro"/>
</dbReference>
<evidence type="ECO:0000256" key="4">
    <source>
        <dbReference type="ARBA" id="ARBA00014234"/>
    </source>
</evidence>
<protein>
    <recommendedName>
        <fullName evidence="4">Ribosome biogenesis protein NSA1</fullName>
    </recommendedName>
</protein>
<sequence>MKFLVSADDTGAAKEVVCVRGTDTSKQDGIKPKSIINYITEPTIGLDSRIIHLLNYNFQYVITSRLDGNVSIFTIPEEDEEENKYELLKNFKIDIDEEDRPISLQKIEKLDSILVAYESCKMFIIPLIDDKFEIEPIEIKLPKDIKNLHALTINPQFENILAVGGQEQDLKVLKFFDHKLNSTIFKKKDYESKFNVEVLYSAKNVKNDHLDMRVPIWITNILFLEGTQDQFNIITSTRYGQIRIYDTKHGKKPIKDYKICEKPILKMKFANEEKTELILTNTHNLIGKYSLNKIDDHGYKLHSASAGDIYIPTPKLLGKFTGGNTGATFGIQVYEDIIAVGGLDRYLRVFDLESREVLAKVYLGVEISSLLILDEEDIDEESTKRKRQEEDDEEEIWNQLKKNK</sequence>
<dbReference type="Proteomes" id="UP001152885">
    <property type="component" value="Unassembled WGS sequence"/>
</dbReference>
<comment type="caution">
    <text evidence="6">The sequence shown here is derived from an EMBL/GenBank/DDBJ whole genome shotgun (WGS) entry which is preliminary data.</text>
</comment>
<evidence type="ECO:0000256" key="3">
    <source>
        <dbReference type="ARBA" id="ARBA00011187"/>
    </source>
</evidence>
<dbReference type="Gene3D" id="2.130.10.10">
    <property type="entry name" value="YVTN repeat-like/Quinoprotein amine dehydrogenase"/>
    <property type="match status" value="1"/>
</dbReference>
<accession>A0A9W4XD60</accession>
<evidence type="ECO:0000313" key="7">
    <source>
        <dbReference type="Proteomes" id="UP001152885"/>
    </source>
</evidence>
<proteinExistence type="inferred from homology"/>
<feature type="region of interest" description="Disordered" evidence="5">
    <location>
        <begin position="379"/>
        <end position="404"/>
    </location>
</feature>
<dbReference type="OrthoDB" id="18388at2759"/>
<comment type="subunit">
    <text evidence="3">Component of the pre-66S ribosomal particle.</text>
</comment>